<evidence type="ECO:0000313" key="3">
    <source>
        <dbReference type="Proteomes" id="UP000199598"/>
    </source>
</evidence>
<name>A0A1I3W598_9HYPH</name>
<evidence type="ECO:0000313" key="2">
    <source>
        <dbReference type="EMBL" id="SFK02622.1"/>
    </source>
</evidence>
<comment type="caution">
    <text evidence="2">The sequence shown here is derived from an EMBL/GenBank/DDBJ whole genome shotgun (WGS) entry which is preliminary data.</text>
</comment>
<dbReference type="PANTHER" id="PTHR43130:SF3">
    <property type="entry name" value="HTH-TYPE TRANSCRIPTIONAL REGULATOR RV1931C"/>
    <property type="match status" value="1"/>
</dbReference>
<feature type="domain" description="DJ-1/PfpI" evidence="1">
    <location>
        <begin position="3"/>
        <end position="168"/>
    </location>
</feature>
<dbReference type="InterPro" id="IPR029062">
    <property type="entry name" value="Class_I_gatase-like"/>
</dbReference>
<dbReference type="EMBL" id="FOSK01000001">
    <property type="protein sequence ID" value="SFK02622.1"/>
    <property type="molecule type" value="Genomic_DNA"/>
</dbReference>
<keyword evidence="3" id="KW-1185">Reference proteome</keyword>
<dbReference type="PANTHER" id="PTHR43130">
    <property type="entry name" value="ARAC-FAMILY TRANSCRIPTIONAL REGULATOR"/>
    <property type="match status" value="1"/>
</dbReference>
<dbReference type="RefSeq" id="WP_093516896.1">
    <property type="nucleotide sequence ID" value="NZ_FOSK01000001.1"/>
</dbReference>
<accession>A0A1I3W598</accession>
<reference evidence="2 3" key="1">
    <citation type="submission" date="2016-10" db="EMBL/GenBank/DDBJ databases">
        <authorList>
            <person name="Varghese N."/>
            <person name="Submissions S."/>
        </authorList>
    </citation>
    <scope>NUCLEOTIDE SEQUENCE [LARGE SCALE GENOMIC DNA]</scope>
    <source>
        <strain evidence="2 3">DSM 16392</strain>
    </source>
</reference>
<dbReference type="Proteomes" id="UP000199598">
    <property type="component" value="Unassembled WGS sequence"/>
</dbReference>
<evidence type="ECO:0000259" key="1">
    <source>
        <dbReference type="Pfam" id="PF01965"/>
    </source>
</evidence>
<protein>
    <submittedName>
        <fullName evidence="2">DJ-1/PfpI family protein</fullName>
    </submittedName>
</protein>
<organism evidence="2 3">
    <name type="scientific">Pseudovibrio ascidiaceicola</name>
    <dbReference type="NCBI Taxonomy" id="285279"/>
    <lineage>
        <taxon>Bacteria</taxon>
        <taxon>Pseudomonadati</taxon>
        <taxon>Pseudomonadota</taxon>
        <taxon>Alphaproteobacteria</taxon>
        <taxon>Hyphomicrobiales</taxon>
        <taxon>Stappiaceae</taxon>
        <taxon>Pseudovibrio</taxon>
    </lineage>
</organism>
<gene>
    <name evidence="2" type="ORF">SAMN04488518_101824</name>
</gene>
<dbReference type="Gene3D" id="3.40.50.880">
    <property type="match status" value="1"/>
</dbReference>
<proteinExistence type="predicted"/>
<dbReference type="Pfam" id="PF01965">
    <property type="entry name" value="DJ-1_PfpI"/>
    <property type="match status" value="1"/>
</dbReference>
<dbReference type="InterPro" id="IPR002818">
    <property type="entry name" value="DJ-1/PfpI"/>
</dbReference>
<dbReference type="InterPro" id="IPR052158">
    <property type="entry name" value="INH-QAR"/>
</dbReference>
<sequence length="198" mass="20897">MTKIAVILTQGFADWEYAFIAGTGGPFFGMQVEFFTPQAGEVKSQGGLAAIVSRRLDEIRAFEPSVIVVVGGTIWETEQAPDIADLLRAHHERGVAIAGVCGGTLALARAGLLNEVSHTSNNAEFLQQNAQNYRGVAHYCPSASAISDRRVISAPGTAPVSFTAAVFEAAGLATDTLQQFKAMLGAEHMEPEMAEAAS</sequence>
<dbReference type="SUPFAM" id="SSF52317">
    <property type="entry name" value="Class I glutamine amidotransferase-like"/>
    <property type="match status" value="1"/>
</dbReference>